<dbReference type="PROSITE" id="PS51077">
    <property type="entry name" value="HTH_ICLR"/>
    <property type="match status" value="1"/>
</dbReference>
<keyword evidence="3" id="KW-0804">Transcription</keyword>
<evidence type="ECO:0000256" key="2">
    <source>
        <dbReference type="ARBA" id="ARBA00023125"/>
    </source>
</evidence>
<organism evidence="6 7">
    <name type="scientific">Desulfocucumis palustris</name>
    <dbReference type="NCBI Taxonomy" id="1898651"/>
    <lineage>
        <taxon>Bacteria</taxon>
        <taxon>Bacillati</taxon>
        <taxon>Bacillota</taxon>
        <taxon>Clostridia</taxon>
        <taxon>Eubacteriales</taxon>
        <taxon>Desulfocucumaceae</taxon>
        <taxon>Desulfocucumis</taxon>
    </lineage>
</organism>
<dbReference type="Proteomes" id="UP000239549">
    <property type="component" value="Unassembled WGS sequence"/>
</dbReference>
<dbReference type="SMART" id="SM00346">
    <property type="entry name" value="HTH_ICLR"/>
    <property type="match status" value="1"/>
</dbReference>
<dbReference type="Gene3D" id="1.10.10.10">
    <property type="entry name" value="Winged helix-like DNA-binding domain superfamily/Winged helix DNA-binding domain"/>
    <property type="match status" value="1"/>
</dbReference>
<dbReference type="GO" id="GO:0045892">
    <property type="term" value="P:negative regulation of DNA-templated transcription"/>
    <property type="evidence" value="ECO:0007669"/>
    <property type="project" value="TreeGrafter"/>
</dbReference>
<keyword evidence="2" id="KW-0238">DNA-binding</keyword>
<dbReference type="GO" id="GO:0003677">
    <property type="term" value="F:DNA binding"/>
    <property type="evidence" value="ECO:0007669"/>
    <property type="project" value="UniProtKB-KW"/>
</dbReference>
<evidence type="ECO:0000259" key="5">
    <source>
        <dbReference type="PROSITE" id="PS51078"/>
    </source>
</evidence>
<dbReference type="AlphaFoldDB" id="A0A2L2XG97"/>
<dbReference type="PANTHER" id="PTHR30136:SF35">
    <property type="entry name" value="HTH-TYPE TRANSCRIPTIONAL REGULATOR RV1719"/>
    <property type="match status" value="1"/>
</dbReference>
<dbReference type="SUPFAM" id="SSF46785">
    <property type="entry name" value="Winged helix' DNA-binding domain"/>
    <property type="match status" value="1"/>
</dbReference>
<comment type="caution">
    <text evidence="6">The sequence shown here is derived from an EMBL/GenBank/DDBJ whole genome shotgun (WGS) entry which is preliminary data.</text>
</comment>
<keyword evidence="1" id="KW-0805">Transcription regulation</keyword>
<dbReference type="InterPro" id="IPR014757">
    <property type="entry name" value="Tscrpt_reg_IclR_C"/>
</dbReference>
<dbReference type="SUPFAM" id="SSF55781">
    <property type="entry name" value="GAF domain-like"/>
    <property type="match status" value="1"/>
</dbReference>
<keyword evidence="7" id="KW-1185">Reference proteome</keyword>
<reference evidence="7" key="1">
    <citation type="submission" date="2018-02" db="EMBL/GenBank/DDBJ databases">
        <title>Genome sequence of Desulfocucumis palustris strain NAW-5.</title>
        <authorList>
            <person name="Watanabe M."/>
            <person name="Kojima H."/>
            <person name="Fukui M."/>
        </authorList>
    </citation>
    <scope>NUCLEOTIDE SEQUENCE [LARGE SCALE GENOMIC DNA]</scope>
    <source>
        <strain evidence="7">NAW-5</strain>
    </source>
</reference>
<dbReference type="PANTHER" id="PTHR30136">
    <property type="entry name" value="HELIX-TURN-HELIX TRANSCRIPTIONAL REGULATOR, ICLR FAMILY"/>
    <property type="match status" value="1"/>
</dbReference>
<evidence type="ECO:0000259" key="4">
    <source>
        <dbReference type="PROSITE" id="PS51077"/>
    </source>
</evidence>
<proteinExistence type="predicted"/>
<dbReference type="GO" id="GO:0003700">
    <property type="term" value="F:DNA-binding transcription factor activity"/>
    <property type="evidence" value="ECO:0007669"/>
    <property type="project" value="TreeGrafter"/>
</dbReference>
<evidence type="ECO:0000313" key="7">
    <source>
        <dbReference type="Proteomes" id="UP000239549"/>
    </source>
</evidence>
<dbReference type="InterPro" id="IPR011991">
    <property type="entry name" value="ArsR-like_HTH"/>
</dbReference>
<dbReference type="InterPro" id="IPR036390">
    <property type="entry name" value="WH_DNA-bd_sf"/>
</dbReference>
<dbReference type="InterPro" id="IPR036388">
    <property type="entry name" value="WH-like_DNA-bd_sf"/>
</dbReference>
<dbReference type="InterPro" id="IPR050707">
    <property type="entry name" value="HTH_MetabolicPath_Reg"/>
</dbReference>
<dbReference type="Pfam" id="PF01614">
    <property type="entry name" value="IclR_C"/>
    <property type="match status" value="1"/>
</dbReference>
<evidence type="ECO:0000256" key="1">
    <source>
        <dbReference type="ARBA" id="ARBA00023015"/>
    </source>
</evidence>
<evidence type="ECO:0000256" key="3">
    <source>
        <dbReference type="ARBA" id="ARBA00023163"/>
    </source>
</evidence>
<dbReference type="Pfam" id="PF09339">
    <property type="entry name" value="HTH_IclR"/>
    <property type="match status" value="1"/>
</dbReference>
<dbReference type="PROSITE" id="PS51078">
    <property type="entry name" value="ICLR_ED"/>
    <property type="match status" value="1"/>
</dbReference>
<gene>
    <name evidence="6" type="ORF">DCCM_3863</name>
</gene>
<dbReference type="InterPro" id="IPR005471">
    <property type="entry name" value="Tscrpt_reg_IclR_N"/>
</dbReference>
<evidence type="ECO:0000313" key="6">
    <source>
        <dbReference type="EMBL" id="GBF34743.1"/>
    </source>
</evidence>
<dbReference type="CDD" id="cd00090">
    <property type="entry name" value="HTH_ARSR"/>
    <property type="match status" value="1"/>
</dbReference>
<feature type="domain" description="HTH iclR-type" evidence="4">
    <location>
        <begin position="18"/>
        <end position="78"/>
    </location>
</feature>
<dbReference type="Gene3D" id="3.30.450.40">
    <property type="match status" value="1"/>
</dbReference>
<dbReference type="InterPro" id="IPR029016">
    <property type="entry name" value="GAF-like_dom_sf"/>
</dbReference>
<accession>A0A2L2XG97</accession>
<feature type="domain" description="IclR-ED" evidence="5">
    <location>
        <begin position="82"/>
        <end position="263"/>
    </location>
</feature>
<protein>
    <submittedName>
        <fullName evidence="6">Transcriptional regulator</fullName>
    </submittedName>
</protein>
<dbReference type="EMBL" id="BFAV01000150">
    <property type="protein sequence ID" value="GBF34743.1"/>
    <property type="molecule type" value="Genomic_DNA"/>
</dbReference>
<sequence>MLLNDLESSTGGKYASGVRAVERAADILLALGKGDKTLTEISAGLNLNKTTVYRLLGTLQKKDFVLRDPETGKYYLHWGLIGLFSAGQEQAQGLVQNAFPFMEKLWKLTGETVTLYIKKGYDRICVSEIVSEHPLKFSVGVGTVVPINAYSGSPGKLFLAYMTREEVTDILNHEKTSHGFKVTDQGLLLKELGEIKQRGWAVSYGERIKGGSSLSVPVWNGYGDVIASLNILGPYARLNEDVLLGYLDLLKECARAASVRLGGSPDKIWGGGEEHNLFYVKR</sequence>
<name>A0A2L2XG97_9FIRM</name>